<accession>A0A420W6D2</accession>
<dbReference type="GO" id="GO:0005829">
    <property type="term" value="C:cytosol"/>
    <property type="evidence" value="ECO:0007669"/>
    <property type="project" value="TreeGrafter"/>
</dbReference>
<sequence length="148" mass="15566">MKKVSVIGDGNVKPTSEIYRAAFEVGKIIGSRGIVLICGGLFGVMEAACKGAKEGGGITVGILPHYEDTSNSFVDIKVQTGMGHGRNVIVAASGDPVVAVGGNYGTLSEIAFALKLGKRVIGFRTWEVEGIENYEEMVDFISAVDRAL</sequence>
<dbReference type="InterPro" id="IPR052341">
    <property type="entry name" value="LOG_family_nucleotidases"/>
</dbReference>
<dbReference type="Pfam" id="PF18306">
    <property type="entry name" value="LDcluster4"/>
    <property type="match status" value="1"/>
</dbReference>
<dbReference type="Gene3D" id="3.40.50.450">
    <property type="match status" value="1"/>
</dbReference>
<organism evidence="1 2">
    <name type="scientific">Thermovibrio guaymasensis</name>
    <dbReference type="NCBI Taxonomy" id="240167"/>
    <lineage>
        <taxon>Bacteria</taxon>
        <taxon>Pseudomonadati</taxon>
        <taxon>Aquificota</taxon>
        <taxon>Aquificia</taxon>
        <taxon>Desulfurobacteriales</taxon>
        <taxon>Desulfurobacteriaceae</taxon>
        <taxon>Thermovibrio</taxon>
    </lineage>
</organism>
<dbReference type="EMBL" id="RBIE01000002">
    <property type="protein sequence ID" value="RKQ61658.1"/>
    <property type="molecule type" value="Genomic_DNA"/>
</dbReference>
<dbReference type="PANTHER" id="PTHR43393">
    <property type="entry name" value="CYTOKININ RIBOSIDE 5'-MONOPHOSPHATE PHOSPHORIBOHYDROLASE"/>
    <property type="match status" value="1"/>
</dbReference>
<proteinExistence type="predicted"/>
<dbReference type="Proteomes" id="UP000280881">
    <property type="component" value="Unassembled WGS sequence"/>
</dbReference>
<evidence type="ECO:0000313" key="1">
    <source>
        <dbReference type="EMBL" id="RKQ61658.1"/>
    </source>
</evidence>
<gene>
    <name evidence="1" type="ORF">C7457_1099</name>
</gene>
<comment type="caution">
    <text evidence="1">The sequence shown here is derived from an EMBL/GenBank/DDBJ whole genome shotgun (WGS) entry which is preliminary data.</text>
</comment>
<dbReference type="InterPro" id="IPR041164">
    <property type="entry name" value="LDcluster4"/>
</dbReference>
<dbReference type="RefSeq" id="WP_121170869.1">
    <property type="nucleotide sequence ID" value="NZ_RBIE01000002.1"/>
</dbReference>
<reference evidence="1 2" key="1">
    <citation type="submission" date="2018-10" db="EMBL/GenBank/DDBJ databases">
        <title>Genomic Encyclopedia of Type Strains, Phase IV (KMG-IV): sequencing the most valuable type-strain genomes for metagenomic binning, comparative biology and taxonomic classification.</title>
        <authorList>
            <person name="Goeker M."/>
        </authorList>
    </citation>
    <scope>NUCLEOTIDE SEQUENCE [LARGE SCALE GENOMIC DNA]</scope>
    <source>
        <strain evidence="1 2">DSM 15521</strain>
    </source>
</reference>
<name>A0A420W6D2_9BACT</name>
<dbReference type="InterPro" id="IPR005268">
    <property type="entry name" value="CHP00725"/>
</dbReference>
<evidence type="ECO:0008006" key="3">
    <source>
        <dbReference type="Google" id="ProtNLM"/>
    </source>
</evidence>
<dbReference type="PANTHER" id="PTHR43393:SF3">
    <property type="entry name" value="LYSINE DECARBOXYLASE-LIKE PROTEIN"/>
    <property type="match status" value="1"/>
</dbReference>
<dbReference type="NCBIfam" id="TIGR00725">
    <property type="entry name" value="TIGR00725 family protein"/>
    <property type="match status" value="1"/>
</dbReference>
<dbReference type="OrthoDB" id="9794907at2"/>
<dbReference type="SUPFAM" id="SSF102405">
    <property type="entry name" value="MCP/YpsA-like"/>
    <property type="match status" value="1"/>
</dbReference>
<protein>
    <recommendedName>
        <fullName evidence="3">TIGR00725 family protein</fullName>
    </recommendedName>
</protein>
<evidence type="ECO:0000313" key="2">
    <source>
        <dbReference type="Proteomes" id="UP000280881"/>
    </source>
</evidence>
<keyword evidence="2" id="KW-1185">Reference proteome</keyword>
<dbReference type="AlphaFoldDB" id="A0A420W6D2"/>